<feature type="transmembrane region" description="Helical" evidence="1">
    <location>
        <begin position="20"/>
        <end position="38"/>
    </location>
</feature>
<dbReference type="EMBL" id="JXJN01025717">
    <property type="status" value="NOT_ANNOTATED_CDS"/>
    <property type="molecule type" value="Genomic_DNA"/>
</dbReference>
<sequence length="88" mass="10167">MAYNGTQEQKWLGVPIRELCVLHGVSVAALVFSKLYSIELKVIWMTSSGLDHRQLMALFMLISIQYFIIYGRLCNFFIVHRFEALSIP</sequence>
<keyword evidence="1" id="KW-0812">Transmembrane</keyword>
<proteinExistence type="predicted"/>
<reference evidence="2" key="2">
    <citation type="submission" date="2020-05" db="UniProtKB">
        <authorList>
            <consortium name="EnsemblMetazoa"/>
        </authorList>
    </citation>
    <scope>IDENTIFICATION</scope>
    <source>
        <strain evidence="2">IAEA</strain>
    </source>
</reference>
<keyword evidence="1" id="KW-1133">Transmembrane helix</keyword>
<organism evidence="2 3">
    <name type="scientific">Glossina palpalis gambiensis</name>
    <dbReference type="NCBI Taxonomy" id="67801"/>
    <lineage>
        <taxon>Eukaryota</taxon>
        <taxon>Metazoa</taxon>
        <taxon>Ecdysozoa</taxon>
        <taxon>Arthropoda</taxon>
        <taxon>Hexapoda</taxon>
        <taxon>Insecta</taxon>
        <taxon>Pterygota</taxon>
        <taxon>Neoptera</taxon>
        <taxon>Endopterygota</taxon>
        <taxon>Diptera</taxon>
        <taxon>Brachycera</taxon>
        <taxon>Muscomorpha</taxon>
        <taxon>Hippoboscoidea</taxon>
        <taxon>Glossinidae</taxon>
        <taxon>Glossina</taxon>
    </lineage>
</organism>
<reference evidence="3" key="1">
    <citation type="submission" date="2015-01" db="EMBL/GenBank/DDBJ databases">
        <authorList>
            <person name="Aksoy S."/>
            <person name="Warren W."/>
            <person name="Wilson R.K."/>
        </authorList>
    </citation>
    <scope>NUCLEOTIDE SEQUENCE [LARGE SCALE GENOMIC DNA]</scope>
    <source>
        <strain evidence="3">IAEA</strain>
    </source>
</reference>
<dbReference type="EnsemblMetazoa" id="GPPI049277-RA">
    <property type="protein sequence ID" value="GPPI049277-PA"/>
    <property type="gene ID" value="GPPI049277"/>
</dbReference>
<dbReference type="Proteomes" id="UP000092460">
    <property type="component" value="Unassembled WGS sequence"/>
</dbReference>
<accession>A0A1B0C4Y5</accession>
<keyword evidence="1" id="KW-0472">Membrane</keyword>
<name>A0A1B0C4Y5_9MUSC</name>
<evidence type="ECO:0000313" key="2">
    <source>
        <dbReference type="EnsemblMetazoa" id="GPPI049277-PA"/>
    </source>
</evidence>
<feature type="transmembrane region" description="Helical" evidence="1">
    <location>
        <begin position="58"/>
        <end position="79"/>
    </location>
</feature>
<evidence type="ECO:0000313" key="3">
    <source>
        <dbReference type="Proteomes" id="UP000092460"/>
    </source>
</evidence>
<evidence type="ECO:0000256" key="1">
    <source>
        <dbReference type="SAM" id="Phobius"/>
    </source>
</evidence>
<dbReference type="VEuPathDB" id="VectorBase:GPPI049277"/>
<keyword evidence="3" id="KW-1185">Reference proteome</keyword>
<dbReference type="AlphaFoldDB" id="A0A1B0C4Y5"/>
<protein>
    <submittedName>
        <fullName evidence="2">Uncharacterized protein</fullName>
    </submittedName>
</protein>